<organism evidence="3 4">
    <name type="scientific">Rhypophila decipiens</name>
    <dbReference type="NCBI Taxonomy" id="261697"/>
    <lineage>
        <taxon>Eukaryota</taxon>
        <taxon>Fungi</taxon>
        <taxon>Dikarya</taxon>
        <taxon>Ascomycota</taxon>
        <taxon>Pezizomycotina</taxon>
        <taxon>Sordariomycetes</taxon>
        <taxon>Sordariomycetidae</taxon>
        <taxon>Sordariales</taxon>
        <taxon>Naviculisporaceae</taxon>
        <taxon>Rhypophila</taxon>
    </lineage>
</organism>
<evidence type="ECO:0000313" key="4">
    <source>
        <dbReference type="Proteomes" id="UP001301769"/>
    </source>
</evidence>
<sequence length="473" mass="53691">MRLINTKTLQLTEFMGDVPPYAILSHTWEDQEITFHDLTRLTHADLSTKKPHGFAKVVITCRLAAERDKLDWAWVDTCCIDKSSSSELTEAINSMFSWYSKSTICYVYLSDFHPHPTALSDHSPSLSTNKTDDPVLTHLSQCKWFSRGWTLQELIAPQQITFLTSSWHPLGTKLSLSTHLSSITKISQPILLYTQSLSSISVAQRLSWASSRKTTRPEDTAYSLLGLFSVHMPLLYGEGGTRAFIRLQEEIIKETNDLSLFAWKIPPSLAEQPDTSRYWGVLSPTPAYFASSHDIELWGDPMHNSECVWTSRGLKITPVAGGGLSFGARPTYLLNLQCHRKDKIGHLWILLEQHGCDVYVRVEAHLIREDRGIFTHRSRVIYIKKIVTEGNDKSLRESHKYAVDFTSVIATMKTVNMGLYLDDKILDHEGYWDHQRSLWLMQGGRNGRSILRFGPRAVTGSGNLEVWVGCDVY</sequence>
<reference evidence="3" key="2">
    <citation type="submission" date="2023-05" db="EMBL/GenBank/DDBJ databases">
        <authorList>
            <consortium name="Lawrence Berkeley National Laboratory"/>
            <person name="Steindorff A."/>
            <person name="Hensen N."/>
            <person name="Bonometti L."/>
            <person name="Westerberg I."/>
            <person name="Brannstrom I.O."/>
            <person name="Guillou S."/>
            <person name="Cros-Aarteil S."/>
            <person name="Calhoun S."/>
            <person name="Haridas S."/>
            <person name="Kuo A."/>
            <person name="Mondo S."/>
            <person name="Pangilinan J."/>
            <person name="Riley R."/>
            <person name="Labutti K."/>
            <person name="Andreopoulos B."/>
            <person name="Lipzen A."/>
            <person name="Chen C."/>
            <person name="Yanf M."/>
            <person name="Daum C."/>
            <person name="Ng V."/>
            <person name="Clum A."/>
            <person name="Ohm R."/>
            <person name="Martin F."/>
            <person name="Silar P."/>
            <person name="Natvig D."/>
            <person name="Lalanne C."/>
            <person name="Gautier V."/>
            <person name="Ament-Velasquez S.L."/>
            <person name="Kruys A."/>
            <person name="Hutchinson M.I."/>
            <person name="Powell A.J."/>
            <person name="Barry K."/>
            <person name="Miller A.N."/>
            <person name="Grigoriev I.V."/>
            <person name="Debuchy R."/>
            <person name="Gladieux P."/>
            <person name="Thoren M.H."/>
            <person name="Johannesson H."/>
        </authorList>
    </citation>
    <scope>NUCLEOTIDE SEQUENCE</scope>
    <source>
        <strain evidence="3">PSN293</strain>
    </source>
</reference>
<dbReference type="Proteomes" id="UP001301769">
    <property type="component" value="Unassembled WGS sequence"/>
</dbReference>
<comment type="caution">
    <text evidence="3">The sequence shown here is derived from an EMBL/GenBank/DDBJ whole genome shotgun (WGS) entry which is preliminary data.</text>
</comment>
<dbReference type="PANTHER" id="PTHR10622:SF12">
    <property type="entry name" value="HET DOMAIN-CONTAINING PROTEIN"/>
    <property type="match status" value="1"/>
</dbReference>
<reference evidence="3" key="1">
    <citation type="journal article" date="2023" name="Mol. Phylogenet. Evol.">
        <title>Genome-scale phylogeny and comparative genomics of the fungal order Sordariales.</title>
        <authorList>
            <person name="Hensen N."/>
            <person name="Bonometti L."/>
            <person name="Westerberg I."/>
            <person name="Brannstrom I.O."/>
            <person name="Guillou S."/>
            <person name="Cros-Aarteil S."/>
            <person name="Calhoun S."/>
            <person name="Haridas S."/>
            <person name="Kuo A."/>
            <person name="Mondo S."/>
            <person name="Pangilinan J."/>
            <person name="Riley R."/>
            <person name="LaButti K."/>
            <person name="Andreopoulos B."/>
            <person name="Lipzen A."/>
            <person name="Chen C."/>
            <person name="Yan M."/>
            <person name="Daum C."/>
            <person name="Ng V."/>
            <person name="Clum A."/>
            <person name="Steindorff A."/>
            <person name="Ohm R.A."/>
            <person name="Martin F."/>
            <person name="Silar P."/>
            <person name="Natvig D.O."/>
            <person name="Lalanne C."/>
            <person name="Gautier V."/>
            <person name="Ament-Velasquez S.L."/>
            <person name="Kruys A."/>
            <person name="Hutchinson M.I."/>
            <person name="Powell A.J."/>
            <person name="Barry K."/>
            <person name="Miller A.N."/>
            <person name="Grigoriev I.V."/>
            <person name="Debuchy R."/>
            <person name="Gladieux P."/>
            <person name="Hiltunen Thoren M."/>
            <person name="Johannesson H."/>
        </authorList>
    </citation>
    <scope>NUCLEOTIDE SEQUENCE</scope>
    <source>
        <strain evidence="3">PSN293</strain>
    </source>
</reference>
<accession>A0AAN6XV86</accession>
<feature type="domain" description="DUF8212" evidence="2">
    <location>
        <begin position="242"/>
        <end position="265"/>
    </location>
</feature>
<dbReference type="InterPro" id="IPR058525">
    <property type="entry name" value="DUF8212"/>
</dbReference>
<evidence type="ECO:0000313" key="3">
    <source>
        <dbReference type="EMBL" id="KAK4207529.1"/>
    </source>
</evidence>
<keyword evidence="4" id="KW-1185">Reference proteome</keyword>
<evidence type="ECO:0000259" key="1">
    <source>
        <dbReference type="Pfam" id="PF06985"/>
    </source>
</evidence>
<protein>
    <submittedName>
        <fullName evidence="3">HET-domain-containing protein</fullName>
    </submittedName>
</protein>
<dbReference type="Pfam" id="PF06985">
    <property type="entry name" value="HET"/>
    <property type="match status" value="1"/>
</dbReference>
<dbReference type="PANTHER" id="PTHR10622">
    <property type="entry name" value="HET DOMAIN-CONTAINING PROTEIN"/>
    <property type="match status" value="1"/>
</dbReference>
<evidence type="ECO:0000259" key="2">
    <source>
        <dbReference type="Pfam" id="PF26640"/>
    </source>
</evidence>
<name>A0AAN6XV86_9PEZI</name>
<gene>
    <name evidence="3" type="ORF">QBC37DRAFT_253639</name>
</gene>
<dbReference type="Pfam" id="PF26640">
    <property type="entry name" value="DUF8212"/>
    <property type="match status" value="1"/>
</dbReference>
<feature type="domain" description="Heterokaryon incompatibility" evidence="1">
    <location>
        <begin position="21"/>
        <end position="153"/>
    </location>
</feature>
<dbReference type="InterPro" id="IPR010730">
    <property type="entry name" value="HET"/>
</dbReference>
<proteinExistence type="predicted"/>
<dbReference type="EMBL" id="MU858289">
    <property type="protein sequence ID" value="KAK4207529.1"/>
    <property type="molecule type" value="Genomic_DNA"/>
</dbReference>
<feature type="non-terminal residue" evidence="3">
    <location>
        <position position="473"/>
    </location>
</feature>
<dbReference type="AlphaFoldDB" id="A0AAN6XV86"/>